<dbReference type="Proteomes" id="UP001589710">
    <property type="component" value="Unassembled WGS sequence"/>
</dbReference>
<evidence type="ECO:0000259" key="1">
    <source>
        <dbReference type="Pfam" id="PF01230"/>
    </source>
</evidence>
<dbReference type="InterPro" id="IPR011146">
    <property type="entry name" value="HIT-like"/>
</dbReference>
<reference evidence="2 3" key="1">
    <citation type="submission" date="2024-09" db="EMBL/GenBank/DDBJ databases">
        <authorList>
            <person name="Sun Q."/>
            <person name="Mori K."/>
        </authorList>
    </citation>
    <scope>NUCLEOTIDE SEQUENCE [LARGE SCALE GENOMIC DNA]</scope>
    <source>
        <strain evidence="2 3">JCM 3331</strain>
    </source>
</reference>
<sequence length="98" mass="10835">MDEPDWYCAEVFPRRIEINVVMETDSVLAFRPPVPGFGKDHVIVVPKHHVRSLLELDAALAAHLLEVVRTAARDVVARHGGSQLLGRHMVLANMGTMG</sequence>
<gene>
    <name evidence="2" type="ORF">ACFFTL_06900</name>
</gene>
<dbReference type="RefSeq" id="WP_345517141.1">
    <property type="nucleotide sequence ID" value="NZ_BAAAXD010000044.1"/>
</dbReference>
<evidence type="ECO:0000313" key="2">
    <source>
        <dbReference type="EMBL" id="MFB9572058.1"/>
    </source>
</evidence>
<evidence type="ECO:0000313" key="3">
    <source>
        <dbReference type="Proteomes" id="UP001589710"/>
    </source>
</evidence>
<protein>
    <submittedName>
        <fullName evidence="2">HIT domain-containing protein</fullName>
    </submittedName>
</protein>
<organism evidence="2 3">
    <name type="scientific">Streptomyces yanii</name>
    <dbReference type="NCBI Taxonomy" id="78510"/>
    <lineage>
        <taxon>Bacteria</taxon>
        <taxon>Bacillati</taxon>
        <taxon>Actinomycetota</taxon>
        <taxon>Actinomycetes</taxon>
        <taxon>Kitasatosporales</taxon>
        <taxon>Streptomycetaceae</taxon>
        <taxon>Streptomyces</taxon>
    </lineage>
</organism>
<dbReference type="InterPro" id="IPR036265">
    <property type="entry name" value="HIT-like_sf"/>
</dbReference>
<feature type="domain" description="HIT" evidence="1">
    <location>
        <begin position="16"/>
        <end position="77"/>
    </location>
</feature>
<comment type="caution">
    <text evidence="2">The sequence shown here is derived from an EMBL/GenBank/DDBJ whole genome shotgun (WGS) entry which is preliminary data.</text>
</comment>
<keyword evidence="3" id="KW-1185">Reference proteome</keyword>
<dbReference type="Gene3D" id="3.30.428.10">
    <property type="entry name" value="HIT-like"/>
    <property type="match status" value="1"/>
</dbReference>
<proteinExistence type="predicted"/>
<accession>A0ABV5R2I6</accession>
<dbReference type="Pfam" id="PF01230">
    <property type="entry name" value="HIT"/>
    <property type="match status" value="1"/>
</dbReference>
<dbReference type="EMBL" id="JBHMCG010000031">
    <property type="protein sequence ID" value="MFB9572058.1"/>
    <property type="molecule type" value="Genomic_DNA"/>
</dbReference>
<name>A0ABV5R2I6_9ACTN</name>
<dbReference type="SUPFAM" id="SSF54197">
    <property type="entry name" value="HIT-like"/>
    <property type="match status" value="1"/>
</dbReference>